<name>A0A7W4VYA4_9ACTN</name>
<dbReference type="AlphaFoldDB" id="A0A7W4VYA4"/>
<dbReference type="Pfam" id="PF06067">
    <property type="entry name" value="DUF932"/>
    <property type="match status" value="1"/>
</dbReference>
<sequence length="343" mass="37274">MIRYPGGPRHVTRDETHGSQAAAVFARKDAWHRLGTTVRDRAFTAEAAMTLGHLGGWDVRKLPLTTAEVSEGGVTAIEVPGFATVRTNPFTGEPEALGVVGGGYTPLQNENHAEFLNLLADESGAIFDTAGSLRGGRQVSITMQLPDSLTVGGTDRVDLNIAALNSHDGSSAFRILLTPVRVVCANTQSAALRNHESSFSIRHTRNAKAAVQAARDALGLTFTYVDAFQVEAERLIQQTMTDAAFDALIDATFGKAEANATKQVRETERRRRSRLHWLFADAETQAGMRDTAWAGYQAVAEYVDHYAPVRTKGDEQTARATRMLTSEDPDRIKRRARTALAPA</sequence>
<dbReference type="EMBL" id="JACHWR010000003">
    <property type="protein sequence ID" value="MBB3044001.1"/>
    <property type="molecule type" value="Genomic_DNA"/>
</dbReference>
<reference evidence="1 2" key="1">
    <citation type="submission" date="2020-08" db="EMBL/GenBank/DDBJ databases">
        <title>Sequencing the genomes of 1000 actinobacteria strains.</title>
        <authorList>
            <person name="Klenk H.-P."/>
        </authorList>
    </citation>
    <scope>NUCLEOTIDE SEQUENCE [LARGE SCALE GENOMIC DNA]</scope>
    <source>
        <strain evidence="1 2">DSM 105498</strain>
    </source>
</reference>
<organism evidence="1 2">
    <name type="scientific">Nocardioides soli</name>
    <dbReference type="NCBI Taxonomy" id="1036020"/>
    <lineage>
        <taxon>Bacteria</taxon>
        <taxon>Bacillati</taxon>
        <taxon>Actinomycetota</taxon>
        <taxon>Actinomycetes</taxon>
        <taxon>Propionibacteriales</taxon>
        <taxon>Nocardioidaceae</taxon>
        <taxon>Nocardioides</taxon>
    </lineage>
</organism>
<dbReference type="NCBIfam" id="TIGR03299">
    <property type="entry name" value="LGT_TIGR03299"/>
    <property type="match status" value="1"/>
</dbReference>
<keyword evidence="2" id="KW-1185">Reference proteome</keyword>
<dbReference type="InterPro" id="IPR017686">
    <property type="entry name" value="Phg/plasmid-like_prot"/>
</dbReference>
<evidence type="ECO:0000313" key="2">
    <source>
        <dbReference type="Proteomes" id="UP000589626"/>
    </source>
</evidence>
<gene>
    <name evidence="1" type="ORF">FHU40_003838</name>
</gene>
<accession>A0A7W4VYA4</accession>
<proteinExistence type="predicted"/>
<comment type="caution">
    <text evidence="1">The sequence shown here is derived from an EMBL/GenBank/DDBJ whole genome shotgun (WGS) entry which is preliminary data.</text>
</comment>
<dbReference type="InterPro" id="IPR026325">
    <property type="entry name" value="DUF932"/>
</dbReference>
<protein>
    <submittedName>
        <fullName evidence="1">Phage/plasmid-like protein (TIGR03299 family)</fullName>
    </submittedName>
</protein>
<dbReference type="Proteomes" id="UP000589626">
    <property type="component" value="Unassembled WGS sequence"/>
</dbReference>
<dbReference type="RefSeq" id="WP_221200063.1">
    <property type="nucleotide sequence ID" value="NZ_JACHWR010000003.1"/>
</dbReference>
<evidence type="ECO:0000313" key="1">
    <source>
        <dbReference type="EMBL" id="MBB3044001.1"/>
    </source>
</evidence>